<dbReference type="Proteomes" id="UP000237822">
    <property type="component" value="Unassembled WGS sequence"/>
</dbReference>
<keyword evidence="1 2" id="KW-0378">Hydrolase</keyword>
<dbReference type="GO" id="GO:0016787">
    <property type="term" value="F:hydrolase activity"/>
    <property type="evidence" value="ECO:0007669"/>
    <property type="project" value="UniProtKB-KW"/>
</dbReference>
<dbReference type="InterPro" id="IPR012341">
    <property type="entry name" value="6hp_glycosidase-like_sf"/>
</dbReference>
<evidence type="ECO:0000256" key="1">
    <source>
        <dbReference type="ARBA" id="ARBA00022801"/>
    </source>
</evidence>
<sequence length="367" mass="39170">MAAEDTDNARLSVPPRAPWTVAATTPEALHRVADETALATWRLGLRRWFWGEGVCLLGLVRSARAWGEPVPAAVVDWYDARLADPAADPTALLDHVNEVAPGAAASLLVADADRAAYLPALDRLRSWTLRPEVTRDPNGAIEHWPGGVWADTMVMVGVFLMRLGELRRDRELVAEGVDQVLAHAALLQDATGLFVHGTHRGEAIPCHWGRANAWAALALVEALEVDAGLVDAGAREEVTQRLEAQLVALTRTQPAHGIWDVLVDGHPETAGIAESSAAAGVAAAMLRAGPPLGTDRFTEPGWRALRGVLGQVDDGVLTRVSAGTVLQLIPFGYSVIRDDRAQPWGQGLLLQALAAAGDAIRRGEPAR</sequence>
<gene>
    <name evidence="2" type="ORF">BCF74_11264</name>
</gene>
<proteinExistence type="predicted"/>
<name>A0A2T0UK94_9MICO</name>
<dbReference type="EMBL" id="PVTI01000012">
    <property type="protein sequence ID" value="PRY58247.1"/>
    <property type="molecule type" value="Genomic_DNA"/>
</dbReference>
<organism evidence="2 3">
    <name type="scientific">Knoellia remsis</name>
    <dbReference type="NCBI Taxonomy" id="407159"/>
    <lineage>
        <taxon>Bacteria</taxon>
        <taxon>Bacillati</taxon>
        <taxon>Actinomycetota</taxon>
        <taxon>Actinomycetes</taxon>
        <taxon>Micrococcales</taxon>
        <taxon>Intrasporangiaceae</taxon>
        <taxon>Knoellia</taxon>
    </lineage>
</organism>
<dbReference type="InterPro" id="IPR010905">
    <property type="entry name" value="Glyco_hydro_88"/>
</dbReference>
<dbReference type="InterPro" id="IPR008928">
    <property type="entry name" value="6-hairpin_glycosidase_sf"/>
</dbReference>
<dbReference type="AlphaFoldDB" id="A0A2T0UK94"/>
<dbReference type="Gene3D" id="1.50.10.10">
    <property type="match status" value="1"/>
</dbReference>
<accession>A0A2T0UK94</accession>
<dbReference type="OrthoDB" id="9812931at2"/>
<dbReference type="SUPFAM" id="SSF48208">
    <property type="entry name" value="Six-hairpin glycosidases"/>
    <property type="match status" value="1"/>
</dbReference>
<protein>
    <submittedName>
        <fullName evidence="2">Unsaturated rhamnogalacturonyl hydrolase</fullName>
    </submittedName>
</protein>
<dbReference type="GO" id="GO:0005975">
    <property type="term" value="P:carbohydrate metabolic process"/>
    <property type="evidence" value="ECO:0007669"/>
    <property type="project" value="InterPro"/>
</dbReference>
<keyword evidence="3" id="KW-1185">Reference proteome</keyword>
<evidence type="ECO:0000313" key="2">
    <source>
        <dbReference type="EMBL" id="PRY58247.1"/>
    </source>
</evidence>
<dbReference type="Pfam" id="PF07470">
    <property type="entry name" value="Glyco_hydro_88"/>
    <property type="match status" value="1"/>
</dbReference>
<evidence type="ECO:0000313" key="3">
    <source>
        <dbReference type="Proteomes" id="UP000237822"/>
    </source>
</evidence>
<dbReference type="PANTHER" id="PTHR33886">
    <property type="entry name" value="UNSATURATED RHAMNOGALACTURONAN HYDROLASE (EUROFUNG)"/>
    <property type="match status" value="1"/>
</dbReference>
<comment type="caution">
    <text evidence="2">The sequence shown here is derived from an EMBL/GenBank/DDBJ whole genome shotgun (WGS) entry which is preliminary data.</text>
</comment>
<dbReference type="RefSeq" id="WP_106297579.1">
    <property type="nucleotide sequence ID" value="NZ_PVTI01000012.1"/>
</dbReference>
<reference evidence="2 3" key="1">
    <citation type="submission" date="2018-03" db="EMBL/GenBank/DDBJ databases">
        <title>Genomic Encyclopedia of Archaeal and Bacterial Type Strains, Phase II (KMG-II): from individual species to whole genera.</title>
        <authorList>
            <person name="Goeker M."/>
        </authorList>
    </citation>
    <scope>NUCLEOTIDE SEQUENCE [LARGE SCALE GENOMIC DNA]</scope>
    <source>
        <strain evidence="2 3">ATCC BAA-1496</strain>
    </source>
</reference>
<dbReference type="PANTHER" id="PTHR33886:SF8">
    <property type="entry name" value="UNSATURATED RHAMNOGALACTURONAN HYDROLASE (EUROFUNG)"/>
    <property type="match status" value="1"/>
</dbReference>
<dbReference type="InterPro" id="IPR052043">
    <property type="entry name" value="PolySaccharide_Degr_Enz"/>
</dbReference>